<dbReference type="SUPFAM" id="SSF81606">
    <property type="entry name" value="PP2C-like"/>
    <property type="match status" value="1"/>
</dbReference>
<organism evidence="3 4">
    <name type="scientific">Candidatus Glassbacteria bacterium GWA2_58_10</name>
    <dbReference type="NCBI Taxonomy" id="1817865"/>
    <lineage>
        <taxon>Bacteria</taxon>
        <taxon>Candidatus Glassiibacteriota</taxon>
    </lineage>
</organism>
<protein>
    <recommendedName>
        <fullName evidence="2">PPM-type phosphatase domain-containing protein</fullName>
    </recommendedName>
</protein>
<dbReference type="SMART" id="SM00331">
    <property type="entry name" value="PP2C_SIG"/>
    <property type="match status" value="1"/>
</dbReference>
<dbReference type="AlphaFoldDB" id="A0A1F5YES9"/>
<dbReference type="Proteomes" id="UP000176992">
    <property type="component" value="Unassembled WGS sequence"/>
</dbReference>
<dbReference type="PANTHER" id="PTHR43156:SF2">
    <property type="entry name" value="STAGE II SPORULATION PROTEIN E"/>
    <property type="match status" value="1"/>
</dbReference>
<dbReference type="InterPro" id="IPR001932">
    <property type="entry name" value="PPM-type_phosphatase-like_dom"/>
</dbReference>
<keyword evidence="1" id="KW-0378">Hydrolase</keyword>
<evidence type="ECO:0000259" key="2">
    <source>
        <dbReference type="SMART" id="SM00331"/>
    </source>
</evidence>
<comment type="caution">
    <text evidence="3">The sequence shown here is derived from an EMBL/GenBank/DDBJ whole genome shotgun (WGS) entry which is preliminary data.</text>
</comment>
<evidence type="ECO:0000313" key="4">
    <source>
        <dbReference type="Proteomes" id="UP000176992"/>
    </source>
</evidence>
<dbReference type="PANTHER" id="PTHR43156">
    <property type="entry name" value="STAGE II SPORULATION PROTEIN E-RELATED"/>
    <property type="match status" value="1"/>
</dbReference>
<name>A0A1F5YES9_9BACT</name>
<dbReference type="EMBL" id="MFIV01000119">
    <property type="protein sequence ID" value="OGF98361.1"/>
    <property type="molecule type" value="Genomic_DNA"/>
</dbReference>
<dbReference type="GO" id="GO:0016791">
    <property type="term" value="F:phosphatase activity"/>
    <property type="evidence" value="ECO:0007669"/>
    <property type="project" value="TreeGrafter"/>
</dbReference>
<feature type="domain" description="PPM-type phosphatase" evidence="2">
    <location>
        <begin position="38"/>
        <end position="256"/>
    </location>
</feature>
<dbReference type="Gene3D" id="3.60.40.10">
    <property type="entry name" value="PPM-type phosphatase domain"/>
    <property type="match status" value="1"/>
</dbReference>
<dbReference type="Pfam" id="PF07228">
    <property type="entry name" value="SpoIIE"/>
    <property type="match status" value="1"/>
</dbReference>
<evidence type="ECO:0000256" key="1">
    <source>
        <dbReference type="ARBA" id="ARBA00022801"/>
    </source>
</evidence>
<gene>
    <name evidence="3" type="ORF">A2Z86_00905</name>
</gene>
<sequence length="257" mass="29110">MENVRLYEEETEKERLQQELDTARRMQMAILPVRKPDFPGLDVFAYLNPATEVGGDYFDYHFLEESGKLIFTIADVSGHGISAGTLVYMTKSCIYNQIRIDYEVEKVMAALNDMVYGALSERLLMTFCYAIFDLRERTLTYSIAGHPFPYHYSAESGSLKEMELAAYPLGVMKKARFKVERINYAPGDVFAFYSDGIIEALDPAGEQFGFERFADKLKKSCTLDAEGISRGLLENFDGFRSGVPQADDVTLVIIKVR</sequence>
<evidence type="ECO:0000313" key="3">
    <source>
        <dbReference type="EMBL" id="OGF98361.1"/>
    </source>
</evidence>
<accession>A0A1F5YES9</accession>
<proteinExistence type="predicted"/>
<dbReference type="InterPro" id="IPR052016">
    <property type="entry name" value="Bact_Sigma-Reg"/>
</dbReference>
<dbReference type="InterPro" id="IPR036457">
    <property type="entry name" value="PPM-type-like_dom_sf"/>
</dbReference>
<reference evidence="3 4" key="1">
    <citation type="journal article" date="2016" name="Nat. Commun.">
        <title>Thousands of microbial genomes shed light on interconnected biogeochemical processes in an aquifer system.</title>
        <authorList>
            <person name="Anantharaman K."/>
            <person name="Brown C.T."/>
            <person name="Hug L.A."/>
            <person name="Sharon I."/>
            <person name="Castelle C.J."/>
            <person name="Probst A.J."/>
            <person name="Thomas B.C."/>
            <person name="Singh A."/>
            <person name="Wilkins M.J."/>
            <person name="Karaoz U."/>
            <person name="Brodie E.L."/>
            <person name="Williams K.H."/>
            <person name="Hubbard S.S."/>
            <person name="Banfield J.F."/>
        </authorList>
    </citation>
    <scope>NUCLEOTIDE SEQUENCE [LARGE SCALE GENOMIC DNA]</scope>
</reference>